<keyword evidence="9" id="KW-1185">Reference proteome</keyword>
<dbReference type="GO" id="GO:0016614">
    <property type="term" value="F:oxidoreductase activity, acting on CH-OH group of donors"/>
    <property type="evidence" value="ECO:0007669"/>
    <property type="project" value="InterPro"/>
</dbReference>
<dbReference type="PANTHER" id="PTHR42784:SF1">
    <property type="entry name" value="PYRANOSE 2-OXIDASE"/>
    <property type="match status" value="1"/>
</dbReference>
<dbReference type="Pfam" id="PF00732">
    <property type="entry name" value="GMC_oxred_N"/>
    <property type="match status" value="1"/>
</dbReference>
<evidence type="ECO:0000256" key="1">
    <source>
        <dbReference type="ARBA" id="ARBA00001974"/>
    </source>
</evidence>
<sequence length="559" mass="60988">MQFDAIVVGSGITGGWAAKELTQAGLKVLMIERGREIVHGEYETENKAPWEMPFRGLGDAALYAREYQVQMKNRHFNEFTQGHFVNDKENPYSTGADTDFTWFRSYQLGGRSLTWGRQSYRWSDYDFGANKRDGHGTDWPIRYADLAPWYDKVEEFIGVSGSPEGLPQLPDGKFQPGMKLNVVEEHVRKVVADKFGRCLTIGRTANMTVAKPEEGRSECQNRSICTRGCSFGAYFSTQSSTLPAAKATGNLTVVTDAIVEGVDYDPKTKRVTGVRYVNTKDGTRGAATARLVFLNAGAFNSVHLLLNSRSEAMPTGLGNSSGVLGTQIMDHANTLSTIALFPQFNDRTTFGNRPTGAIIARYRNMDAMDGEGHTRGFSFQGGALQSNWGAGKREAGIGAELKDKLHQPGMWRMVLVAFADCVPRDSNRLTLDRTRTDRFGIPQLHVDFAFGKEEQAALAQAKADAAEMMTAAGGTVIMGLDKPGPGGTAIHEMGGARMGLDPKTSVLNKWSQAHDIPNLFVTDGAQMASSACQNPSLTYMALTARACDAAVKMLREGVI</sequence>
<dbReference type="InterPro" id="IPR000172">
    <property type="entry name" value="GMC_OxRdtase_N"/>
</dbReference>
<dbReference type="EMBL" id="JRVC01000031">
    <property type="protein sequence ID" value="KHS42286.1"/>
    <property type="molecule type" value="Genomic_DNA"/>
</dbReference>
<dbReference type="AlphaFoldDB" id="A0A0B8Z7S9"/>
<name>A0A0B8Z7S9_9SPHN</name>
<evidence type="ECO:0000259" key="6">
    <source>
        <dbReference type="Pfam" id="PF00732"/>
    </source>
</evidence>
<dbReference type="PANTHER" id="PTHR42784">
    <property type="entry name" value="PYRANOSE 2-OXIDASE"/>
    <property type="match status" value="1"/>
</dbReference>
<dbReference type="RefSeq" id="WP_039337920.1">
    <property type="nucleotide sequence ID" value="NZ_JRVC01000031.1"/>
</dbReference>
<feature type="domain" description="Glucose-methanol-choline oxidoreductase C-terminal" evidence="7">
    <location>
        <begin position="423"/>
        <end position="542"/>
    </location>
</feature>
<comment type="similarity">
    <text evidence="2">Belongs to the GMC oxidoreductase family.</text>
</comment>
<evidence type="ECO:0000313" key="9">
    <source>
        <dbReference type="Proteomes" id="UP000031338"/>
    </source>
</evidence>
<evidence type="ECO:0000313" key="8">
    <source>
        <dbReference type="EMBL" id="KHS42286.1"/>
    </source>
</evidence>
<evidence type="ECO:0000256" key="2">
    <source>
        <dbReference type="ARBA" id="ARBA00010790"/>
    </source>
</evidence>
<accession>A0A0B8Z7S9</accession>
<comment type="caution">
    <text evidence="8">The sequence shown here is derived from an EMBL/GenBank/DDBJ whole genome shotgun (WGS) entry which is preliminary data.</text>
</comment>
<evidence type="ECO:0000256" key="3">
    <source>
        <dbReference type="ARBA" id="ARBA00022630"/>
    </source>
</evidence>
<dbReference type="GO" id="GO:0050660">
    <property type="term" value="F:flavin adenine dinucleotide binding"/>
    <property type="evidence" value="ECO:0007669"/>
    <property type="project" value="InterPro"/>
</dbReference>
<reference evidence="8 9" key="1">
    <citation type="submission" date="2014-10" db="EMBL/GenBank/DDBJ databases">
        <title>Draft genome sequence of Novosphingobium subterraneum DSM 12447.</title>
        <authorList>
            <person name="Gan H.M."/>
            <person name="Gan H.Y."/>
            <person name="Savka M.A."/>
        </authorList>
    </citation>
    <scope>NUCLEOTIDE SEQUENCE [LARGE SCALE GENOMIC DNA]</scope>
    <source>
        <strain evidence="8 9">DSM 12447</strain>
    </source>
</reference>
<proteinExistence type="inferred from homology"/>
<dbReference type="STRING" id="48936.NJ75_04300"/>
<keyword evidence="4" id="KW-0274">FAD</keyword>
<dbReference type="Pfam" id="PF05199">
    <property type="entry name" value="GMC_oxred_C"/>
    <property type="match status" value="1"/>
</dbReference>
<dbReference type="Gene3D" id="3.50.50.60">
    <property type="entry name" value="FAD/NAD(P)-binding domain"/>
    <property type="match status" value="2"/>
</dbReference>
<dbReference type="SUPFAM" id="SSF51905">
    <property type="entry name" value="FAD/NAD(P)-binding domain"/>
    <property type="match status" value="1"/>
</dbReference>
<dbReference type="InterPro" id="IPR007867">
    <property type="entry name" value="GMC_OxRtase_C"/>
</dbReference>
<dbReference type="SUPFAM" id="SSF54373">
    <property type="entry name" value="FAD-linked reductases, C-terminal domain"/>
    <property type="match status" value="1"/>
</dbReference>
<organism evidence="8 9">
    <name type="scientific">Novosphingobium subterraneum</name>
    <dbReference type="NCBI Taxonomy" id="48936"/>
    <lineage>
        <taxon>Bacteria</taxon>
        <taxon>Pseudomonadati</taxon>
        <taxon>Pseudomonadota</taxon>
        <taxon>Alphaproteobacteria</taxon>
        <taxon>Sphingomonadales</taxon>
        <taxon>Sphingomonadaceae</taxon>
        <taxon>Novosphingobium</taxon>
    </lineage>
</organism>
<dbReference type="InterPro" id="IPR036188">
    <property type="entry name" value="FAD/NAD-bd_sf"/>
</dbReference>
<dbReference type="InterPro" id="IPR051473">
    <property type="entry name" value="P2Ox-like"/>
</dbReference>
<comment type="cofactor">
    <cofactor evidence="1">
        <name>FAD</name>
        <dbReference type="ChEBI" id="CHEBI:57692"/>
    </cofactor>
</comment>
<dbReference type="Proteomes" id="UP000031338">
    <property type="component" value="Unassembled WGS sequence"/>
</dbReference>
<feature type="domain" description="Glucose-methanol-choline oxidoreductase N-terminal" evidence="6">
    <location>
        <begin position="97"/>
        <end position="316"/>
    </location>
</feature>
<gene>
    <name evidence="8" type="ORF">NJ75_04300</name>
</gene>
<dbReference type="PATRIC" id="fig|48936.3.peg.4333"/>
<evidence type="ECO:0000256" key="4">
    <source>
        <dbReference type="ARBA" id="ARBA00022827"/>
    </source>
</evidence>
<evidence type="ECO:0000256" key="5">
    <source>
        <dbReference type="ARBA" id="ARBA00023002"/>
    </source>
</evidence>
<keyword evidence="3" id="KW-0285">Flavoprotein</keyword>
<keyword evidence="5" id="KW-0560">Oxidoreductase</keyword>
<evidence type="ECO:0000259" key="7">
    <source>
        <dbReference type="Pfam" id="PF05199"/>
    </source>
</evidence>
<protein>
    <submittedName>
        <fullName evidence="8">Glucose-methanol-choline oxidoreductase</fullName>
    </submittedName>
</protein>